<organism evidence="1 2">
    <name type="scientific">Vermiconidia calcicola</name>
    <dbReference type="NCBI Taxonomy" id="1690605"/>
    <lineage>
        <taxon>Eukaryota</taxon>
        <taxon>Fungi</taxon>
        <taxon>Dikarya</taxon>
        <taxon>Ascomycota</taxon>
        <taxon>Pezizomycotina</taxon>
        <taxon>Dothideomycetes</taxon>
        <taxon>Dothideomycetidae</taxon>
        <taxon>Mycosphaerellales</taxon>
        <taxon>Extremaceae</taxon>
        <taxon>Vermiconidia</taxon>
    </lineage>
</organism>
<dbReference type="EMBL" id="JAUTXU010000143">
    <property type="protein sequence ID" value="KAK3704076.1"/>
    <property type="molecule type" value="Genomic_DNA"/>
</dbReference>
<protein>
    <submittedName>
        <fullName evidence="1">Uncharacterized protein</fullName>
    </submittedName>
</protein>
<keyword evidence="2" id="KW-1185">Reference proteome</keyword>
<comment type="caution">
    <text evidence="1">The sequence shown here is derived from an EMBL/GenBank/DDBJ whole genome shotgun (WGS) entry which is preliminary data.</text>
</comment>
<name>A0ACC3MUL9_9PEZI</name>
<proteinExistence type="predicted"/>
<dbReference type="Proteomes" id="UP001281147">
    <property type="component" value="Unassembled WGS sequence"/>
</dbReference>
<evidence type="ECO:0000313" key="1">
    <source>
        <dbReference type="EMBL" id="KAK3704076.1"/>
    </source>
</evidence>
<reference evidence="1" key="1">
    <citation type="submission" date="2023-07" db="EMBL/GenBank/DDBJ databases">
        <title>Black Yeasts Isolated from many extreme environments.</title>
        <authorList>
            <person name="Coleine C."/>
            <person name="Stajich J.E."/>
            <person name="Selbmann L."/>
        </authorList>
    </citation>
    <scope>NUCLEOTIDE SEQUENCE</scope>
    <source>
        <strain evidence="1">CCFEE 5714</strain>
    </source>
</reference>
<evidence type="ECO:0000313" key="2">
    <source>
        <dbReference type="Proteomes" id="UP001281147"/>
    </source>
</evidence>
<accession>A0ACC3MUL9</accession>
<sequence length="555" mass="62283">MKHYEGITVRLQHADGSSIKEYDNPNQIDIDDDCFGTRQVGVTPGTTVEIVVKVDDGYGIWSADGVLVTINTGSQLKELGEGEHTQHWWFDAKRPGVVGEHRIPFWSIWKGNGWDSSKEQHPITMPEPDWNYTSAKAWVSGEAPLSTGSLVVQVRRCKLRTDGTVRHRLITDPPEMLRFIDTDVPRIVHSKWTRPLRSNNGDPYFFEFRNMGLEGIQADQVENRKEVGRDFDDTDGGSGDEQSDGEGISDTESSESVGSDRYDEYRPKHPGAEQPSGVGSQQVGTRRWIQPTIDSAFPKTTIRNGSNPKQYVETANAGTWVADALMGRRQSLRLMHAEPDGCHQERRIDEVQTLVPRSLRPSKATPYRSIAEASVEGNEFECQDEDDEEELPHTNRIRNRSRRLVKSESPTQQVATPPPSDMAHANEVPGLFASGRNSVPNMPTKRRSIVTLQMPQTYVTEALERSKASTPANTREQTPKRRIDVDLTTNRSNKAVHIKDEIGEDPGVRTEANGGAASDVEEEEDLEDMELELREIQLKRKLRAAKRQKIGRANS</sequence>
<gene>
    <name evidence="1" type="ORF">LTR37_014051</name>
</gene>